<comment type="caution">
    <text evidence="2">The sequence shown here is derived from an EMBL/GenBank/DDBJ whole genome shotgun (WGS) entry which is preliminary data.</text>
</comment>
<name>A0A9P1CY10_9DINO</name>
<feature type="region of interest" description="Disordered" evidence="1">
    <location>
        <begin position="2571"/>
        <end position="2600"/>
    </location>
</feature>
<feature type="region of interest" description="Disordered" evidence="1">
    <location>
        <begin position="2094"/>
        <end position="2114"/>
    </location>
</feature>
<feature type="region of interest" description="Disordered" evidence="1">
    <location>
        <begin position="2432"/>
        <end position="2454"/>
    </location>
</feature>
<dbReference type="InterPro" id="IPR019734">
    <property type="entry name" value="TPR_rpt"/>
</dbReference>
<dbReference type="InterPro" id="IPR011990">
    <property type="entry name" value="TPR-like_helical_dom_sf"/>
</dbReference>
<feature type="compositionally biased region" description="Basic and acidic residues" evidence="1">
    <location>
        <begin position="2094"/>
        <end position="2105"/>
    </location>
</feature>
<sequence length="2635" mass="291796">MAGIVATSATSTTSFATTTSTFDDSLVVAPLFLTEEDDAVVAVSVIGSLIGLGLFLLKKYGLVKLSFMKALKPSRLCSRWKTKVKSIEETATKVSTDGLDRHGYFCGESDELWTSGWPPQPEVSIPAVQGGEELLVKLQDFFKARAATGAGADATALPELLEQWKKSMAFGEAQVTIAEIVKEVLSDPVALNGDDPFVSLERFDPVIQNAWQKHVRSADQLPQEKREELFEAGEDLIRIVRRTVNAKSAPDAVLKDLIEVRQEWRNRWPFEDPAAAVAIQSIEMAVTSAVIQKIHGQTPKSSRPESSTVELRDPHSLDAELPEPEDAAEPKMEKSKSLKERLEELSSNSKQKTVEMKLRTAGDQLLVELSNVLETREAFPAEAVSKTVTQWQQRQVGLLPDAAANVAQMAQLARSVISRAPGKDFAGLRAAIEEAWKQGKIPDTMPEAMAESSPVDVNAAAMKSAEVLEAGEELLAQLEHRSLQSRSLETPELNAICEEWKIEQLKAQGVVVESETGRLVEGLADFLKTSMLRSAVGPLGTSQVREAVQVLKATEALLEQLTTADPQDLEADLLKLSENWKQQQLGRLDGNDEAVKRWVESRVAATNLVLKQEAQSVDGMLGQINIEKLRPQLQELWLESAGPKTLGHLQPDALPEAAPQGSAFGDRVVDVVQSGEAFSEAREELFREVTKDGTKSVEELVRSWQQDLASVQVAHLTSGLAKVVTDAAALGQLKNVEAGPVLTMVDLGRVSGCIGKQSSDKSSLSRATVMAELPIEQQIVAKFKEIRELALQYDLALQEDLALQDEAAAEVWDIASSIRKLAMEIQELLGVSPDEAYSENPEPEGQDHQDQEQETVWELFEAIRHSANDMARVDARPLRKATCTKIIDAARRAEKLLHPLLRVEVYPEEMAPDAAESAAFTHPTVPSHPDARLAGTVTKVTWSETRTQGTTQGEAQLADLPEKNFGGGTETKMQEMEHTLLELQNKHRNRSHPDIAATVHALGLLSREAGDLIHAKLRLEESLRMKRSFHGDRDHPDIAATLHELGLVSRQAGDLYHAELQLEVSLRMKRSFHGDRDHPDIAATLHELGLVSRQESLRMNRSLHGDMDHPDIAATLHGLGSLSLQAGDLTQAKQQLEESLRMNRSCHGDTDHPHIAATLHELGLVSRQAGDLTQAKQQLEESLRMNRSLHGDRNHPVIAATVHALGLLSREAGDLTQAKLRLEESLRMKRSLHGHSDHPVIAATLHELGLLSLQARHRTQANQQLEESLRMNRSSHRDTDHPHIDIAAALHGLGSLGLQAGDLTQAKLQLEESLRMKRSLHEDRNHPVIAATLHALDLLSLQARHLTQAKQELAESLRMKVSLHGDRDDPAIAATLHALDLLSLQAGDLIHAKLRLEESLRMKRSFHGDRDHPDIAATLHELGLVSRQAGDLTQAKLQLEESLRMKRSLHEDRNHPVIAATLHALDLLSLQARHLTQAKQQLAESLRMNWSCHRDTDLRADLTQAKLELEEFLRMMRSLHGDNAVIAATLHALDLLSREARDLTQTKLQLEVCLQTIRSFYGDRDDPVIAATLLLDLLSLQAGDLIHAKLRLEVSLRMKRSFHGDRDHPSIAATLYELCLVGSQAGDFTQAKQKLIDCFRISKGFSCTGQSAYPGQQLPDKSPAALKEVGQSMLEGNVIEQLSKLTGVLGGNFSVAKALNKSNLLKGLKRQVTRYISEELSILDSTPAAVLDEWKQAQTHAAQLVELCLCFGEDTVSHRAEQNPPGIAVDAASGRAVQSAKSKRVVQKRGVRWGPFLLSPIVPQGGQTGWGAICGLHHNRGDGSGSRCKKALSMGRLSHSACILRLKRWLLAGLNDAELSVQNARSDHVAMGGPGLQAFAEGPSEEEIDEKIRDWIGFSPLPELTKDRADKFHLNNARQVRAEWPVFLGQTLEVCLKAVLMTRPWSSYRKVFDKASGVTYRVPQSKLCSLCRNVWKLLGFSHKYGNIAKYLKMIAEKRVDHAVFLASLDEWIKKHNANPNKHRLRNADDKDSVRDAKEKLVTKDEHGCEFEAPDMFFVEVDNWKPEYGPLEEAKIEESSEPVQLELGLRLDKRAKQREKDAEKKQGAPAPPQSWVEQHMQFAQNYRVRWGQAVPAKLAANQWYQTLGDREQDALSLLQQCTPYIVFRDLSQSIVRGNSNTWRQDSSKHVMSTAFQPFLQILAARMETMPLAQQWHPSEALMMDLAGNAMALPVVLAMVQCALAPLNWKDRTLSGQAVQLALSQTEEMALALGAMEALDSTAPMESKPQAEIAMSALDERIYKRARKGALAQADGEGSLFSNALFGNQSVRNQWNGVLQDSGRLMKDLDNILKSSFARLGDDLSPDVKAECDSWTSKQLASQKLAPDSGLADLYRGFAEVVHSVAVNAEEVTVAKADSSFEGLKGQIQDAWRQRMGDTRGQERGPEPSKSQDAEMQLEKIKPSKVLKDGEKLLRNLEDVFRCSWARPGEDLMPEILKQCNEWTNKQVQAGGTKASKAMYQGFAEAVQSVVQVHAVDDKVVGDAEFFQKLETDIKETWKQRNQPAQAAMQETAQHVKQSNELSKDRRAPKTERHGKSQAVQDAKQFLQEMEALFEDGVAMDASRLMERGQAWRQERL</sequence>
<evidence type="ECO:0000256" key="1">
    <source>
        <dbReference type="SAM" id="MobiDB-lite"/>
    </source>
</evidence>
<feature type="compositionally biased region" description="Basic and acidic residues" evidence="1">
    <location>
        <begin position="328"/>
        <end position="344"/>
    </location>
</feature>
<protein>
    <submittedName>
        <fullName evidence="3">MalT-like TPR region domain-containing protein</fullName>
    </submittedName>
</protein>
<dbReference type="SMART" id="SM00028">
    <property type="entry name" value="TPR"/>
    <property type="match status" value="7"/>
</dbReference>
<dbReference type="PANTHER" id="PTHR19959">
    <property type="entry name" value="KINESIN LIGHT CHAIN"/>
    <property type="match status" value="1"/>
</dbReference>
<reference evidence="3 4" key="2">
    <citation type="submission" date="2024-05" db="EMBL/GenBank/DDBJ databases">
        <authorList>
            <person name="Chen Y."/>
            <person name="Shah S."/>
            <person name="Dougan E. K."/>
            <person name="Thang M."/>
            <person name="Chan C."/>
        </authorList>
    </citation>
    <scope>NUCLEOTIDE SEQUENCE [LARGE SCALE GENOMIC DNA]</scope>
</reference>
<reference evidence="2" key="1">
    <citation type="submission" date="2022-10" db="EMBL/GenBank/DDBJ databases">
        <authorList>
            <person name="Chen Y."/>
            <person name="Dougan E. K."/>
            <person name="Chan C."/>
            <person name="Rhodes N."/>
            <person name="Thang M."/>
        </authorList>
    </citation>
    <scope>NUCLEOTIDE SEQUENCE</scope>
</reference>
<keyword evidence="4" id="KW-1185">Reference proteome</keyword>
<evidence type="ECO:0000313" key="3">
    <source>
        <dbReference type="EMBL" id="CAL4786832.1"/>
    </source>
</evidence>
<dbReference type="SUPFAM" id="SSF48452">
    <property type="entry name" value="TPR-like"/>
    <property type="match status" value="2"/>
</dbReference>
<dbReference type="Pfam" id="PF13374">
    <property type="entry name" value="TPR_10"/>
    <property type="match status" value="2"/>
</dbReference>
<evidence type="ECO:0000313" key="4">
    <source>
        <dbReference type="Proteomes" id="UP001152797"/>
    </source>
</evidence>
<organism evidence="2">
    <name type="scientific">Cladocopium goreaui</name>
    <dbReference type="NCBI Taxonomy" id="2562237"/>
    <lineage>
        <taxon>Eukaryota</taxon>
        <taxon>Sar</taxon>
        <taxon>Alveolata</taxon>
        <taxon>Dinophyceae</taxon>
        <taxon>Suessiales</taxon>
        <taxon>Symbiodiniaceae</taxon>
        <taxon>Cladocopium</taxon>
    </lineage>
</organism>
<gene>
    <name evidence="2" type="ORF">C1SCF055_LOCUS25711</name>
</gene>
<evidence type="ECO:0000313" key="2">
    <source>
        <dbReference type="EMBL" id="CAI3999520.1"/>
    </source>
</evidence>
<dbReference type="Pfam" id="PF13424">
    <property type="entry name" value="TPR_12"/>
    <property type="match status" value="1"/>
</dbReference>
<feature type="compositionally biased region" description="Polar residues" evidence="1">
    <location>
        <begin position="298"/>
        <end position="309"/>
    </location>
</feature>
<dbReference type="EMBL" id="CAMXCT010002646">
    <property type="protein sequence ID" value="CAI3999520.1"/>
    <property type="molecule type" value="Genomic_DNA"/>
</dbReference>
<dbReference type="EMBL" id="CAMXCT020002646">
    <property type="protein sequence ID" value="CAL1152895.1"/>
    <property type="molecule type" value="Genomic_DNA"/>
</dbReference>
<feature type="region of interest" description="Disordered" evidence="1">
    <location>
        <begin position="294"/>
        <end position="351"/>
    </location>
</feature>
<dbReference type="Gene3D" id="1.25.40.10">
    <property type="entry name" value="Tetratricopeptide repeat domain"/>
    <property type="match status" value="3"/>
</dbReference>
<dbReference type="OrthoDB" id="267284at2759"/>
<feature type="compositionally biased region" description="Basic and acidic residues" evidence="1">
    <location>
        <begin position="2580"/>
        <end position="2593"/>
    </location>
</feature>
<dbReference type="Proteomes" id="UP001152797">
    <property type="component" value="Unassembled WGS sequence"/>
</dbReference>
<dbReference type="PANTHER" id="PTHR19959:SF119">
    <property type="entry name" value="FUNGAL LIPASE-LIKE DOMAIN-CONTAINING PROTEIN"/>
    <property type="match status" value="1"/>
</dbReference>
<dbReference type="EMBL" id="CAMXCT030002646">
    <property type="protein sequence ID" value="CAL4786832.1"/>
    <property type="molecule type" value="Genomic_DNA"/>
</dbReference>
<accession>A0A9P1CY10</accession>
<proteinExistence type="predicted"/>